<keyword evidence="1" id="KW-0732">Signal</keyword>
<dbReference type="RefSeq" id="WP_183461953.1">
    <property type="nucleotide sequence ID" value="NZ_CP050296.1"/>
</dbReference>
<accession>A0A7G6SNH5</accession>
<evidence type="ECO:0000313" key="3">
    <source>
        <dbReference type="Proteomes" id="UP000515465"/>
    </source>
</evidence>
<proteinExistence type="predicted"/>
<name>A0A7G6SNH5_9HYPH</name>
<dbReference type="EMBL" id="CP050296">
    <property type="protein sequence ID" value="QND56057.1"/>
    <property type="molecule type" value="Genomic_DNA"/>
</dbReference>
<evidence type="ECO:0000313" key="2">
    <source>
        <dbReference type="EMBL" id="QND56057.1"/>
    </source>
</evidence>
<dbReference type="Proteomes" id="UP000515465">
    <property type="component" value="Chromosome"/>
</dbReference>
<protein>
    <submittedName>
        <fullName evidence="2">Uncharacterized protein</fullName>
    </submittedName>
</protein>
<gene>
    <name evidence="2" type="ORF">HB778_04935</name>
</gene>
<reference evidence="3" key="1">
    <citation type="journal article" date="2020" name="Mol. Plant Microbe">
        <title>Rhizobial microsymbionts of the narrowly endemic Oxytropis species growing in Kamchatka are characterized by significant genetic diversity and possess a set of genes that are associated with T3SS and T6SS secretion systems and can affect the development of symbiosis.</title>
        <authorList>
            <person name="Safronova V."/>
            <person name="Guro P."/>
            <person name="Sazanova A."/>
            <person name="Kuznetsova I."/>
            <person name="Belimov A."/>
            <person name="Yakubov V."/>
            <person name="Chirak E."/>
            <person name="Afonin A."/>
            <person name="Gogolev Y."/>
            <person name="Andronov E."/>
            <person name="Tikhonovich I."/>
        </authorList>
    </citation>
    <scope>NUCLEOTIDE SEQUENCE [LARGE SCALE GENOMIC DNA]</scope>
    <source>
        <strain evidence="3">583</strain>
    </source>
</reference>
<feature type="chain" id="PRO_5028867105" evidence="1">
    <location>
        <begin position="25"/>
        <end position="129"/>
    </location>
</feature>
<organism evidence="2 3">
    <name type="scientific">Mesorhizobium huakuii</name>
    <dbReference type="NCBI Taxonomy" id="28104"/>
    <lineage>
        <taxon>Bacteria</taxon>
        <taxon>Pseudomonadati</taxon>
        <taxon>Pseudomonadota</taxon>
        <taxon>Alphaproteobacteria</taxon>
        <taxon>Hyphomicrobiales</taxon>
        <taxon>Phyllobacteriaceae</taxon>
        <taxon>Mesorhizobium</taxon>
    </lineage>
</organism>
<evidence type="ECO:0000256" key="1">
    <source>
        <dbReference type="SAM" id="SignalP"/>
    </source>
</evidence>
<sequence length="129" mass="13795">MNRVLSLCICTTSLLAGATLPAVAGIADCPVVRSEQPLQNLEHLFDLRAASPYGSPNEAPYLNNEAMEEDGPADQNLLNIWTQQNPDTPLPVVRFGAAGARPKSSCRAATSCCQSIAGHAFLRRATKRC</sequence>
<feature type="signal peptide" evidence="1">
    <location>
        <begin position="1"/>
        <end position="24"/>
    </location>
</feature>
<dbReference type="AlphaFoldDB" id="A0A7G6SNH5"/>